<keyword evidence="10" id="KW-1185">Reference proteome</keyword>
<keyword evidence="3 5" id="KW-1005">Bacterial flagellum biogenesis</keyword>
<protein>
    <recommendedName>
        <fullName evidence="2 5">Basal-body rod modification protein FlgD</fullName>
    </recommendedName>
</protein>
<reference evidence="8" key="2">
    <citation type="submission" date="2016-11" db="EMBL/GenBank/DDBJ databases">
        <title>Complete Genome Sequencing of Pandoraea pulmonicola DSM 16583.</title>
        <authorList>
            <person name="Chan K.-G."/>
        </authorList>
    </citation>
    <scope>NUCLEOTIDE SEQUENCE</scope>
    <source>
        <strain evidence="8">DSM 16583</strain>
    </source>
</reference>
<evidence type="ECO:0000256" key="2">
    <source>
        <dbReference type="ARBA" id="ARBA00016013"/>
    </source>
</evidence>
<gene>
    <name evidence="9" type="primary">flgD_2</name>
    <name evidence="9" type="ORF">NCTC13159_01567</name>
    <name evidence="8" type="ORF">RO07_13390</name>
</gene>
<evidence type="ECO:0000313" key="11">
    <source>
        <dbReference type="Proteomes" id="UP000254589"/>
    </source>
</evidence>
<name>A0AAJ4ZB40_PANPU</name>
<accession>A0AAJ4ZB40</accession>
<dbReference type="Gene3D" id="2.60.40.4070">
    <property type="match status" value="1"/>
</dbReference>
<dbReference type="Proteomes" id="UP000035086">
    <property type="component" value="Chromosome"/>
</dbReference>
<comment type="similarity">
    <text evidence="1 5">Belongs to the FlgD family.</text>
</comment>
<evidence type="ECO:0000313" key="8">
    <source>
        <dbReference type="EMBL" id="AJC21226.1"/>
    </source>
</evidence>
<dbReference type="Proteomes" id="UP000254589">
    <property type="component" value="Unassembled WGS sequence"/>
</dbReference>
<reference evidence="10" key="1">
    <citation type="submission" date="2014-12" db="EMBL/GenBank/DDBJ databases">
        <title>Complete Genome Sequencing of Pandoraea pulmonicola DSM 16583.</title>
        <authorList>
            <person name="Chan K.-G."/>
        </authorList>
    </citation>
    <scope>NUCLEOTIDE SEQUENCE [LARGE SCALE GENOMIC DNA]</scope>
    <source>
        <strain evidence="10">DSM 16583</strain>
    </source>
</reference>
<feature type="domain" description="FlgD/Vpr Ig-like" evidence="7">
    <location>
        <begin position="112"/>
        <end position="178"/>
    </location>
</feature>
<reference evidence="9 11" key="3">
    <citation type="submission" date="2018-06" db="EMBL/GenBank/DDBJ databases">
        <authorList>
            <consortium name="Pathogen Informatics"/>
            <person name="Doyle S."/>
        </authorList>
    </citation>
    <scope>NUCLEOTIDE SEQUENCE [LARGE SCALE GENOMIC DNA]</scope>
    <source>
        <strain evidence="9 11">NCTC13159</strain>
    </source>
</reference>
<dbReference type="AlphaFoldDB" id="A0AAJ4ZB40"/>
<evidence type="ECO:0000256" key="1">
    <source>
        <dbReference type="ARBA" id="ARBA00010577"/>
    </source>
</evidence>
<organism evidence="9 11">
    <name type="scientific">Pandoraea pulmonicola</name>
    <dbReference type="NCBI Taxonomy" id="93221"/>
    <lineage>
        <taxon>Bacteria</taxon>
        <taxon>Pseudomonadati</taxon>
        <taxon>Pseudomonadota</taxon>
        <taxon>Betaproteobacteria</taxon>
        <taxon>Burkholderiales</taxon>
        <taxon>Burkholderiaceae</taxon>
        <taxon>Pandoraea</taxon>
    </lineage>
</organism>
<evidence type="ECO:0000259" key="7">
    <source>
        <dbReference type="Pfam" id="PF13860"/>
    </source>
</evidence>
<dbReference type="KEGG" id="ppul:RO07_13390"/>
<evidence type="ECO:0000256" key="3">
    <source>
        <dbReference type="ARBA" id="ARBA00022795"/>
    </source>
</evidence>
<evidence type="ECO:0000313" key="9">
    <source>
        <dbReference type="EMBL" id="SUA90088.1"/>
    </source>
</evidence>
<dbReference type="GO" id="GO:0044781">
    <property type="term" value="P:bacterial-type flagellum organization"/>
    <property type="evidence" value="ECO:0007669"/>
    <property type="project" value="UniProtKB-UniRule"/>
</dbReference>
<evidence type="ECO:0000313" key="10">
    <source>
        <dbReference type="Proteomes" id="UP000035086"/>
    </source>
</evidence>
<evidence type="ECO:0000256" key="4">
    <source>
        <dbReference type="ARBA" id="ARBA00024746"/>
    </source>
</evidence>
<proteinExistence type="inferred from homology"/>
<feature type="region of interest" description="Disordered" evidence="6">
    <location>
        <begin position="1"/>
        <end position="26"/>
    </location>
</feature>
<comment type="function">
    <text evidence="4 5">Required for flagellar hook formation. May act as a scaffolding protein.</text>
</comment>
<evidence type="ECO:0000256" key="5">
    <source>
        <dbReference type="RuleBase" id="RU362076"/>
    </source>
</evidence>
<dbReference type="Pfam" id="PF03963">
    <property type="entry name" value="FlgD"/>
    <property type="match status" value="1"/>
</dbReference>
<evidence type="ECO:0000256" key="6">
    <source>
        <dbReference type="SAM" id="MobiDB-lite"/>
    </source>
</evidence>
<dbReference type="EMBL" id="UGSJ01000001">
    <property type="protein sequence ID" value="SUA90088.1"/>
    <property type="molecule type" value="Genomic_DNA"/>
</dbReference>
<sequence>MSNTIQSPRGPRADAPANSGGALPGIDSGAGGDSNLFVKLLVAQMRNQDPLNPQDPSQFVSQLTQLSQLDAMQGVMKASLTNAAKLESMMVVSLGSQVGNAVKVKAGVVELEDGVVKGSVELGKSATDVAVVLTGPDGREHRMSLGAHTTGEVDFEIDPQAQGLKPGKYKIKVVTDTAEKPDAEIEGKLEGVRVGADGKVILQVAGVGPVDTAAVTSFLGKPANFSSPKEFV</sequence>
<dbReference type="EMBL" id="CP010310">
    <property type="protein sequence ID" value="AJC21226.1"/>
    <property type="molecule type" value="Genomic_DNA"/>
</dbReference>
<dbReference type="InterPro" id="IPR005648">
    <property type="entry name" value="FlgD"/>
</dbReference>
<dbReference type="Gene3D" id="2.30.30.910">
    <property type="match status" value="1"/>
</dbReference>
<dbReference type="InterPro" id="IPR025965">
    <property type="entry name" value="FlgD/Vpr_Ig-like"/>
</dbReference>
<dbReference type="Pfam" id="PF13860">
    <property type="entry name" value="FlgD_ig"/>
    <property type="match status" value="1"/>
</dbReference>